<evidence type="ECO:0000256" key="14">
    <source>
        <dbReference type="ARBA" id="ARBA00023004"/>
    </source>
</evidence>
<keyword evidence="10 16" id="KW-0812">Transmembrane</keyword>
<comment type="function">
    <text evidence="2">Membrane-anchoring subunit of succinate dehydrogenase (SDH).</text>
</comment>
<keyword evidence="8" id="KW-0816">Tricarboxylic acid cycle</keyword>
<comment type="pathway">
    <text evidence="4">Carbohydrate metabolism; tricarboxylic acid cycle.</text>
</comment>
<evidence type="ECO:0000256" key="8">
    <source>
        <dbReference type="ARBA" id="ARBA00022532"/>
    </source>
</evidence>
<keyword evidence="14" id="KW-0408">Iron</keyword>
<feature type="transmembrane region" description="Helical" evidence="16">
    <location>
        <begin position="84"/>
        <end position="105"/>
    </location>
</feature>
<dbReference type="InterPro" id="IPR014312">
    <property type="entry name" value="Succ_DH_anchor"/>
</dbReference>
<evidence type="ECO:0000256" key="5">
    <source>
        <dbReference type="ARBA" id="ARBA00011558"/>
    </source>
</evidence>
<comment type="subunit">
    <text evidence="5">Part of an enzyme complex containing four subunits: a flavoprotein, an iron-sulfur protein, plus two membrane-anchoring proteins, SdhC and SdhD.</text>
</comment>
<dbReference type="UniPathway" id="UPA00223"/>
<evidence type="ECO:0000256" key="9">
    <source>
        <dbReference type="ARBA" id="ARBA00022617"/>
    </source>
</evidence>
<evidence type="ECO:0000256" key="6">
    <source>
        <dbReference type="ARBA" id="ARBA00019425"/>
    </source>
</evidence>
<organism evidence="17 18">
    <name type="scientific">Amphiplicatus metriothermophilus</name>
    <dbReference type="NCBI Taxonomy" id="1519374"/>
    <lineage>
        <taxon>Bacteria</taxon>
        <taxon>Pseudomonadati</taxon>
        <taxon>Pseudomonadota</taxon>
        <taxon>Alphaproteobacteria</taxon>
        <taxon>Parvularculales</taxon>
        <taxon>Parvularculaceae</taxon>
        <taxon>Amphiplicatus</taxon>
    </lineage>
</organism>
<evidence type="ECO:0000256" key="16">
    <source>
        <dbReference type="SAM" id="Phobius"/>
    </source>
</evidence>
<keyword evidence="18" id="KW-1185">Reference proteome</keyword>
<evidence type="ECO:0000256" key="1">
    <source>
        <dbReference type="ARBA" id="ARBA00001971"/>
    </source>
</evidence>
<evidence type="ECO:0000256" key="2">
    <source>
        <dbReference type="ARBA" id="ARBA00004050"/>
    </source>
</evidence>
<keyword evidence="11" id="KW-0479">Metal-binding</keyword>
<gene>
    <name evidence="17" type="ORF">SAMN06297382_0373</name>
</gene>
<dbReference type="GO" id="GO:0016020">
    <property type="term" value="C:membrane"/>
    <property type="evidence" value="ECO:0007669"/>
    <property type="project" value="UniProtKB-SubCell"/>
</dbReference>
<dbReference type="GO" id="GO:0020037">
    <property type="term" value="F:heme binding"/>
    <property type="evidence" value="ECO:0007669"/>
    <property type="project" value="InterPro"/>
</dbReference>
<protein>
    <recommendedName>
        <fullName evidence="6">Succinate dehydrogenase hydrophobic membrane anchor subunit</fullName>
    </recommendedName>
</protein>
<evidence type="ECO:0000256" key="3">
    <source>
        <dbReference type="ARBA" id="ARBA00004141"/>
    </source>
</evidence>
<reference evidence="17 18" key="1">
    <citation type="submission" date="2017-07" db="EMBL/GenBank/DDBJ databases">
        <authorList>
            <person name="Sun Z.S."/>
            <person name="Albrecht U."/>
            <person name="Echele G."/>
            <person name="Lee C.C."/>
        </authorList>
    </citation>
    <scope>NUCLEOTIDE SEQUENCE [LARGE SCALE GENOMIC DNA]</scope>
    <source>
        <strain evidence="17 18">CGMCC 1.12710</strain>
    </source>
</reference>
<evidence type="ECO:0000256" key="7">
    <source>
        <dbReference type="ARBA" id="ARBA00022448"/>
    </source>
</evidence>
<dbReference type="NCBIfam" id="TIGR02968">
    <property type="entry name" value="succ_dehyd_anc"/>
    <property type="match status" value="1"/>
</dbReference>
<evidence type="ECO:0000256" key="4">
    <source>
        <dbReference type="ARBA" id="ARBA00005163"/>
    </source>
</evidence>
<comment type="subcellular location">
    <subcellularLocation>
        <location evidence="3">Membrane</location>
        <topology evidence="3">Multi-pass membrane protein</topology>
    </subcellularLocation>
</comment>
<dbReference type="RefSeq" id="WP_089410880.1">
    <property type="nucleotide sequence ID" value="NZ_FZQA01000001.1"/>
</dbReference>
<evidence type="ECO:0000256" key="13">
    <source>
        <dbReference type="ARBA" id="ARBA00022989"/>
    </source>
</evidence>
<accession>A0A239PK03</accession>
<comment type="cofactor">
    <cofactor evidence="1">
        <name>heme</name>
        <dbReference type="ChEBI" id="CHEBI:30413"/>
    </cofactor>
</comment>
<dbReference type="InterPro" id="IPR000701">
    <property type="entry name" value="SuccDH_FuR_B_TM-su"/>
</dbReference>
<evidence type="ECO:0000256" key="15">
    <source>
        <dbReference type="ARBA" id="ARBA00023136"/>
    </source>
</evidence>
<dbReference type="EMBL" id="FZQA01000001">
    <property type="protein sequence ID" value="SNT67880.1"/>
    <property type="molecule type" value="Genomic_DNA"/>
</dbReference>
<sequence>MAHKGTSTFIAQRASAVVLLPLAVWLAWSLAAHAGDSYEEIRAWLGAPVNAVLMAGFVLAAAFHMRIGLGEVIDDYIHSGLRGLCHAANWLFSAAVGLAALYAAWRLAFAG</sequence>
<evidence type="ECO:0000313" key="17">
    <source>
        <dbReference type="EMBL" id="SNT67880.1"/>
    </source>
</evidence>
<feature type="transmembrane region" description="Helical" evidence="16">
    <location>
        <begin position="41"/>
        <end position="63"/>
    </location>
</feature>
<evidence type="ECO:0000313" key="18">
    <source>
        <dbReference type="Proteomes" id="UP000198346"/>
    </source>
</evidence>
<name>A0A239PK03_9PROT</name>
<keyword evidence="15 16" id="KW-0472">Membrane</keyword>
<keyword evidence="12" id="KW-0249">Electron transport</keyword>
<dbReference type="Proteomes" id="UP000198346">
    <property type="component" value="Unassembled WGS sequence"/>
</dbReference>
<evidence type="ECO:0000256" key="12">
    <source>
        <dbReference type="ARBA" id="ARBA00022982"/>
    </source>
</evidence>
<keyword evidence="9" id="KW-0349">Heme</keyword>
<evidence type="ECO:0000256" key="11">
    <source>
        <dbReference type="ARBA" id="ARBA00022723"/>
    </source>
</evidence>
<dbReference type="SUPFAM" id="SSF81343">
    <property type="entry name" value="Fumarate reductase respiratory complex transmembrane subunits"/>
    <property type="match status" value="1"/>
</dbReference>
<evidence type="ECO:0000256" key="10">
    <source>
        <dbReference type="ARBA" id="ARBA00022692"/>
    </source>
</evidence>
<dbReference type="InterPro" id="IPR034804">
    <property type="entry name" value="SQR/QFR_C/D"/>
</dbReference>
<keyword evidence="13 16" id="KW-1133">Transmembrane helix</keyword>
<dbReference type="CDD" id="cd03495">
    <property type="entry name" value="SQR_TypeC_SdhD_like"/>
    <property type="match status" value="1"/>
</dbReference>
<keyword evidence="7" id="KW-0813">Transport</keyword>
<proteinExistence type="predicted"/>
<dbReference type="GO" id="GO:0006099">
    <property type="term" value="P:tricarboxylic acid cycle"/>
    <property type="evidence" value="ECO:0007669"/>
    <property type="project" value="UniProtKB-UniPathway"/>
</dbReference>
<dbReference type="Pfam" id="PF01127">
    <property type="entry name" value="Sdh_cyt"/>
    <property type="match status" value="1"/>
</dbReference>
<dbReference type="OrthoDB" id="9809280at2"/>
<dbReference type="AlphaFoldDB" id="A0A239PK03"/>
<dbReference type="Gene3D" id="1.20.1300.10">
    <property type="entry name" value="Fumarate reductase/succinate dehydrogenase, transmembrane subunit"/>
    <property type="match status" value="1"/>
</dbReference>
<dbReference type="GO" id="GO:0046872">
    <property type="term" value="F:metal ion binding"/>
    <property type="evidence" value="ECO:0007669"/>
    <property type="project" value="UniProtKB-KW"/>
</dbReference>